<proteinExistence type="predicted"/>
<evidence type="ECO:0000313" key="3">
    <source>
        <dbReference type="EMBL" id="SDF84733.1"/>
    </source>
</evidence>
<dbReference type="EMBL" id="FNAI01000047">
    <property type="protein sequence ID" value="SDF84733.1"/>
    <property type="molecule type" value="Genomic_DNA"/>
</dbReference>
<evidence type="ECO:0000313" key="4">
    <source>
        <dbReference type="Proteomes" id="UP000199072"/>
    </source>
</evidence>
<dbReference type="InterPro" id="IPR003346">
    <property type="entry name" value="Transposase_20"/>
</dbReference>
<dbReference type="Pfam" id="PF02371">
    <property type="entry name" value="Transposase_20"/>
    <property type="match status" value="1"/>
</dbReference>
<dbReference type="RefSeq" id="WP_091157929.1">
    <property type="nucleotide sequence ID" value="NZ_FNAI01000047.1"/>
</dbReference>
<dbReference type="GO" id="GO:0003677">
    <property type="term" value="F:DNA binding"/>
    <property type="evidence" value="ECO:0007669"/>
    <property type="project" value="InterPro"/>
</dbReference>
<dbReference type="InterPro" id="IPR002525">
    <property type="entry name" value="Transp_IS110-like_N"/>
</dbReference>
<organism evidence="3 4">
    <name type="scientific">Mucilaginibacter pineti</name>
    <dbReference type="NCBI Taxonomy" id="1391627"/>
    <lineage>
        <taxon>Bacteria</taxon>
        <taxon>Pseudomonadati</taxon>
        <taxon>Bacteroidota</taxon>
        <taxon>Sphingobacteriia</taxon>
        <taxon>Sphingobacteriales</taxon>
        <taxon>Sphingobacteriaceae</taxon>
        <taxon>Mucilaginibacter</taxon>
    </lineage>
</organism>
<dbReference type="GO" id="GO:0006313">
    <property type="term" value="P:DNA transposition"/>
    <property type="evidence" value="ECO:0007669"/>
    <property type="project" value="InterPro"/>
</dbReference>
<feature type="domain" description="Transposase IS116/IS110/IS902 C-terminal" evidence="2">
    <location>
        <begin position="223"/>
        <end position="308"/>
    </location>
</feature>
<feature type="domain" description="Transposase IS110-like N-terminal" evidence="1">
    <location>
        <begin position="8"/>
        <end position="151"/>
    </location>
</feature>
<protein>
    <submittedName>
        <fullName evidence="3">Transposase</fullName>
    </submittedName>
</protein>
<dbReference type="STRING" id="1391627.SAMN05216464_1471"/>
<dbReference type="InterPro" id="IPR047650">
    <property type="entry name" value="Transpos_IS110"/>
</dbReference>
<keyword evidence="4" id="KW-1185">Reference proteome</keyword>
<dbReference type="Proteomes" id="UP000199072">
    <property type="component" value="Unassembled WGS sequence"/>
</dbReference>
<gene>
    <name evidence="3" type="ORF">SAMN05216464_1471</name>
</gene>
<dbReference type="Pfam" id="PF01548">
    <property type="entry name" value="DEDD_Tnp_IS110"/>
    <property type="match status" value="1"/>
</dbReference>
<dbReference type="PANTHER" id="PTHR33055">
    <property type="entry name" value="TRANSPOSASE FOR INSERTION SEQUENCE ELEMENT IS1111A"/>
    <property type="match status" value="1"/>
</dbReference>
<sequence>MQTPQLFIGIDVHKKNWSVSIRTDLFDHKTFNMTSDPGILIDYVNQHFQGYPVECCYEASCCGFFPYRQLSLAGWHVKVLNPSDIPQSAKNRDQKSDRVDCRHLAKQLQSGHLTGIYVPDEQQEQLRSLFRQKDNLTKVIRKLKSQIKGELLYYGIKIPLQYDTPRWTMELTAWLNNIEWKHASGHSSMHSKLRHLDFVRQEWLALNTELRKYACNNYAEDYRLLMTIPGIGPTIAIGILAELGNIRRFKKFDQLASYVGLIPSIYSSGETVQVRGLTYRSKSLLRSYLVESAWVAVRRDPTMQDYYRSHKGKQPNKIIIKVAHKLLRRVWHVIKTGEEYKIGFKENPAEAS</sequence>
<reference evidence="3 4" key="1">
    <citation type="submission" date="2016-10" db="EMBL/GenBank/DDBJ databases">
        <authorList>
            <person name="de Groot N.N."/>
        </authorList>
    </citation>
    <scope>NUCLEOTIDE SEQUENCE [LARGE SCALE GENOMIC DNA]</scope>
    <source>
        <strain evidence="3 4">47C3B</strain>
    </source>
</reference>
<evidence type="ECO:0000259" key="1">
    <source>
        <dbReference type="Pfam" id="PF01548"/>
    </source>
</evidence>
<dbReference type="AlphaFoldDB" id="A0A1G7PEL8"/>
<dbReference type="GO" id="GO:0004803">
    <property type="term" value="F:transposase activity"/>
    <property type="evidence" value="ECO:0007669"/>
    <property type="project" value="InterPro"/>
</dbReference>
<evidence type="ECO:0000259" key="2">
    <source>
        <dbReference type="Pfam" id="PF02371"/>
    </source>
</evidence>
<dbReference type="NCBIfam" id="NF033542">
    <property type="entry name" value="transpos_IS110"/>
    <property type="match status" value="1"/>
</dbReference>
<dbReference type="OrthoDB" id="964423at2"/>
<name>A0A1G7PEL8_9SPHI</name>
<dbReference type="PANTHER" id="PTHR33055:SF13">
    <property type="entry name" value="TRANSPOSASE"/>
    <property type="match status" value="1"/>
</dbReference>
<accession>A0A1G7PEL8</accession>